<protein>
    <submittedName>
        <fullName evidence="7">Homeobox leucine zipper protein ROC2</fullName>
    </submittedName>
</protein>
<evidence type="ECO:0000256" key="4">
    <source>
        <dbReference type="ARBA" id="ARBA00023163"/>
    </source>
</evidence>
<organism evidence="7 9">
    <name type="scientific">Medicago truncatula</name>
    <name type="common">Barrel medic</name>
    <name type="synonym">Medicago tribuloides</name>
    <dbReference type="NCBI Taxonomy" id="3880"/>
    <lineage>
        <taxon>Eukaryota</taxon>
        <taxon>Viridiplantae</taxon>
        <taxon>Streptophyta</taxon>
        <taxon>Embryophyta</taxon>
        <taxon>Tracheophyta</taxon>
        <taxon>Spermatophyta</taxon>
        <taxon>Magnoliopsida</taxon>
        <taxon>eudicotyledons</taxon>
        <taxon>Gunneridae</taxon>
        <taxon>Pentapetalae</taxon>
        <taxon>rosids</taxon>
        <taxon>fabids</taxon>
        <taxon>Fabales</taxon>
        <taxon>Fabaceae</taxon>
        <taxon>Papilionoideae</taxon>
        <taxon>50 kb inversion clade</taxon>
        <taxon>NPAAA clade</taxon>
        <taxon>Hologalegina</taxon>
        <taxon>IRL clade</taxon>
        <taxon>Trifolieae</taxon>
        <taxon>Medicago</taxon>
    </lineage>
</organism>
<dbReference type="InterPro" id="IPR002913">
    <property type="entry name" value="START_lipid-bd_dom"/>
</dbReference>
<evidence type="ECO:0000313" key="9">
    <source>
        <dbReference type="Proteomes" id="UP000002051"/>
    </source>
</evidence>
<evidence type="ECO:0000256" key="2">
    <source>
        <dbReference type="ARBA" id="ARBA00023125"/>
    </source>
</evidence>
<keyword evidence="9" id="KW-1185">Reference proteome</keyword>
<dbReference type="OrthoDB" id="1569773at2759"/>
<dbReference type="Pfam" id="PF01852">
    <property type="entry name" value="START"/>
    <property type="match status" value="1"/>
</dbReference>
<keyword evidence="5" id="KW-0539">Nucleus</keyword>
<evidence type="ECO:0000256" key="3">
    <source>
        <dbReference type="ARBA" id="ARBA00023155"/>
    </source>
</evidence>
<dbReference type="InterPro" id="IPR042160">
    <property type="entry name" value="HD-Zip_IV"/>
</dbReference>
<proteinExistence type="predicted"/>
<accession>G7IJP6</accession>
<dbReference type="GO" id="GO:0008289">
    <property type="term" value="F:lipid binding"/>
    <property type="evidence" value="ECO:0007669"/>
    <property type="project" value="InterPro"/>
</dbReference>
<dbReference type="PROSITE" id="PS50848">
    <property type="entry name" value="START"/>
    <property type="match status" value="1"/>
</dbReference>
<feature type="domain" description="START" evidence="6">
    <location>
        <begin position="40"/>
        <end position="280"/>
    </location>
</feature>
<name>G7IJP6_MEDTR</name>
<dbReference type="KEGG" id="mtr:11409984"/>
<dbReference type="SMART" id="SM00234">
    <property type="entry name" value="START"/>
    <property type="match status" value="1"/>
</dbReference>
<dbReference type="InterPro" id="IPR057993">
    <property type="entry name" value="HD-Zip_IV_C"/>
</dbReference>
<dbReference type="EnsemblPlants" id="AES66916">
    <property type="protein sequence ID" value="AES66916"/>
    <property type="gene ID" value="MTR_2g083350"/>
</dbReference>
<gene>
    <name evidence="8" type="primary">11409984</name>
    <name evidence="7" type="ordered locus">MTR_2g083350</name>
</gene>
<dbReference type="EMBL" id="CM001218">
    <property type="protein sequence ID" value="AES66916.1"/>
    <property type="molecule type" value="Genomic_DNA"/>
</dbReference>
<dbReference type="HOGENOM" id="CLU_015002_3_2_1"/>
<dbReference type="OMA" id="ECYFGRY"/>
<keyword evidence="2 7" id="KW-0238">DNA-binding</keyword>
<dbReference type="PANTHER" id="PTHR45654:SF48">
    <property type="entry name" value="START DOMAIN-CONTAINING PROTEIN"/>
    <property type="match status" value="1"/>
</dbReference>
<dbReference type="Proteomes" id="UP000002051">
    <property type="component" value="Chromosome 2"/>
</dbReference>
<dbReference type="STRING" id="3880.G7IJP6"/>
<dbReference type="GO" id="GO:0003677">
    <property type="term" value="F:DNA binding"/>
    <property type="evidence" value="ECO:0007669"/>
    <property type="project" value="UniProtKB-KW"/>
</dbReference>
<reference evidence="7 9" key="2">
    <citation type="journal article" date="2014" name="BMC Genomics">
        <title>An improved genome release (version Mt4.0) for the model legume Medicago truncatula.</title>
        <authorList>
            <person name="Tang H."/>
            <person name="Krishnakumar V."/>
            <person name="Bidwell S."/>
            <person name="Rosen B."/>
            <person name="Chan A."/>
            <person name="Zhou S."/>
            <person name="Gentzbittel L."/>
            <person name="Childs K.L."/>
            <person name="Yandell M."/>
            <person name="Gundlach H."/>
            <person name="Mayer K.F."/>
            <person name="Schwartz D.C."/>
            <person name="Town C.D."/>
        </authorList>
    </citation>
    <scope>GENOME REANNOTATION</scope>
    <source>
        <strain evidence="8 9">cv. Jemalong A17</strain>
    </source>
</reference>
<sequence length="554" mass="61549">MQRASDLLSGVSMYAPNNIKIIDCARSAMNELCKIGLAENNPVWHQHKEHRYEILDNIEYLKQFSQVDASLMELVKMVEVGDLQTLPSFDSCRIQDPMSTKDVFGQGLQIEGSRDMALIKISPTKLVEVLMDLNQWCTAFHNIVSRAEIIGFFTDGVDGSYNEKMHVMSAEFYLPSPFIPTRECVFARYSKQFTHNIWAVVDVSLEDILPSFSNNFHKRPSGCLIIGMPNGNSKVIWVEHVVADHSQLNGLFKTFVTSGLAFGAPRWLASIVQHIEWSETLNATKLIADARVLIPQIGRTSLLKLAERMRRRFCANLSSTTNNPWMRLDPVPAGSEDIRVMIGNNMAGIASLVFCTTLWLNVSPNRLFNFLRHEKSRSKWDKLSENLAIQEFACMLTGKHPENRVSLLSASTSEDKTEIFYLQESYADITASYVIYAPLDEPALTSLATGSSNPDNVVAYPSGFAIIPGGLPRDGDKGKGNANSTANNESLLTMSFHIIDNASNVASIAPESVQTIYNIITETVAAIKDAVSYHSLLNNWDQDEVANSLAALVV</sequence>
<dbReference type="PaxDb" id="3880-AES66916"/>
<keyword evidence="1" id="KW-0805">Transcription regulation</keyword>
<dbReference type="SUPFAM" id="SSF55961">
    <property type="entry name" value="Bet v1-like"/>
    <property type="match status" value="2"/>
</dbReference>
<keyword evidence="4" id="KW-0804">Transcription</keyword>
<reference evidence="7 9" key="1">
    <citation type="journal article" date="2011" name="Nature">
        <title>The Medicago genome provides insight into the evolution of rhizobial symbioses.</title>
        <authorList>
            <person name="Young N.D."/>
            <person name="Debelle F."/>
            <person name="Oldroyd G.E."/>
            <person name="Geurts R."/>
            <person name="Cannon S.B."/>
            <person name="Udvardi M.K."/>
            <person name="Benedito V.A."/>
            <person name="Mayer K.F."/>
            <person name="Gouzy J."/>
            <person name="Schoof H."/>
            <person name="Van de Peer Y."/>
            <person name="Proost S."/>
            <person name="Cook D.R."/>
            <person name="Meyers B.C."/>
            <person name="Spannagl M."/>
            <person name="Cheung F."/>
            <person name="De Mita S."/>
            <person name="Krishnakumar V."/>
            <person name="Gundlach H."/>
            <person name="Zhou S."/>
            <person name="Mudge J."/>
            <person name="Bharti A.K."/>
            <person name="Murray J.D."/>
            <person name="Naoumkina M.A."/>
            <person name="Rosen B."/>
            <person name="Silverstein K.A."/>
            <person name="Tang H."/>
            <person name="Rombauts S."/>
            <person name="Zhao P.X."/>
            <person name="Zhou P."/>
            <person name="Barbe V."/>
            <person name="Bardou P."/>
            <person name="Bechner M."/>
            <person name="Bellec A."/>
            <person name="Berger A."/>
            <person name="Berges H."/>
            <person name="Bidwell S."/>
            <person name="Bisseling T."/>
            <person name="Choisne N."/>
            <person name="Couloux A."/>
            <person name="Denny R."/>
            <person name="Deshpande S."/>
            <person name="Dai X."/>
            <person name="Doyle J.J."/>
            <person name="Dudez A.M."/>
            <person name="Farmer A.D."/>
            <person name="Fouteau S."/>
            <person name="Franken C."/>
            <person name="Gibelin C."/>
            <person name="Gish J."/>
            <person name="Goldstein S."/>
            <person name="Gonzalez A.J."/>
            <person name="Green P.J."/>
            <person name="Hallab A."/>
            <person name="Hartog M."/>
            <person name="Hua A."/>
            <person name="Humphray S.J."/>
            <person name="Jeong D.H."/>
            <person name="Jing Y."/>
            <person name="Jocker A."/>
            <person name="Kenton S.M."/>
            <person name="Kim D.J."/>
            <person name="Klee K."/>
            <person name="Lai H."/>
            <person name="Lang C."/>
            <person name="Lin S."/>
            <person name="Macmil S.L."/>
            <person name="Magdelenat G."/>
            <person name="Matthews L."/>
            <person name="McCorrison J."/>
            <person name="Monaghan E.L."/>
            <person name="Mun J.H."/>
            <person name="Najar F.Z."/>
            <person name="Nicholson C."/>
            <person name="Noirot C."/>
            <person name="O'Bleness M."/>
            <person name="Paule C.R."/>
            <person name="Poulain J."/>
            <person name="Prion F."/>
            <person name="Qin B."/>
            <person name="Qu C."/>
            <person name="Retzel E.F."/>
            <person name="Riddle C."/>
            <person name="Sallet E."/>
            <person name="Samain S."/>
            <person name="Samson N."/>
            <person name="Sanders I."/>
            <person name="Saurat O."/>
            <person name="Scarpelli C."/>
            <person name="Schiex T."/>
            <person name="Segurens B."/>
            <person name="Severin A.J."/>
            <person name="Sherrier D.J."/>
            <person name="Shi R."/>
            <person name="Sims S."/>
            <person name="Singer S.R."/>
            <person name="Sinharoy S."/>
            <person name="Sterck L."/>
            <person name="Viollet A."/>
            <person name="Wang B.B."/>
            <person name="Wang K."/>
            <person name="Wang M."/>
            <person name="Wang X."/>
            <person name="Warfsmann J."/>
            <person name="Weissenbach J."/>
            <person name="White D.D."/>
            <person name="White J.D."/>
            <person name="Wiley G.B."/>
            <person name="Wincker P."/>
            <person name="Xing Y."/>
            <person name="Yang L."/>
            <person name="Yao Z."/>
            <person name="Ying F."/>
            <person name="Zhai J."/>
            <person name="Zhou L."/>
            <person name="Zuber A."/>
            <person name="Denarie J."/>
            <person name="Dixon R.A."/>
            <person name="May G.D."/>
            <person name="Schwartz D.C."/>
            <person name="Rogers J."/>
            <person name="Quetier F."/>
            <person name="Town C.D."/>
            <person name="Roe B.A."/>
        </authorList>
    </citation>
    <scope>NUCLEOTIDE SEQUENCE [LARGE SCALE GENOMIC DNA]</scope>
    <source>
        <strain evidence="7">A17</strain>
        <strain evidence="8 9">cv. Jemalong A17</strain>
    </source>
</reference>
<keyword evidence="3 7" id="KW-0371">Homeobox</keyword>
<evidence type="ECO:0000313" key="7">
    <source>
        <dbReference type="EMBL" id="AES66916.1"/>
    </source>
</evidence>
<evidence type="ECO:0000259" key="6">
    <source>
        <dbReference type="PROSITE" id="PS50848"/>
    </source>
</evidence>
<evidence type="ECO:0000256" key="5">
    <source>
        <dbReference type="ARBA" id="ARBA00023242"/>
    </source>
</evidence>
<dbReference type="AlphaFoldDB" id="G7IJP6"/>
<dbReference type="PANTHER" id="PTHR45654">
    <property type="entry name" value="HOMEOBOX-LEUCINE ZIPPER PROTEIN MERISTEM L1"/>
    <property type="match status" value="1"/>
</dbReference>
<evidence type="ECO:0000313" key="8">
    <source>
        <dbReference type="EnsemblPlants" id="AES66916"/>
    </source>
</evidence>
<dbReference type="eggNOG" id="ENOG502QVR9">
    <property type="taxonomic scope" value="Eukaryota"/>
</dbReference>
<reference evidence="8" key="3">
    <citation type="submission" date="2015-04" db="UniProtKB">
        <authorList>
            <consortium name="EnsemblPlants"/>
        </authorList>
    </citation>
    <scope>IDENTIFICATION</scope>
    <source>
        <strain evidence="8">cv. Jemalong A17</strain>
    </source>
</reference>
<dbReference type="Pfam" id="PF25797">
    <property type="entry name" value="PDF2_C"/>
    <property type="match status" value="1"/>
</dbReference>
<evidence type="ECO:0000256" key="1">
    <source>
        <dbReference type="ARBA" id="ARBA00023015"/>
    </source>
</evidence>